<dbReference type="NCBIfam" id="NF040713">
    <property type="entry name" value="ZapE"/>
    <property type="match status" value="1"/>
</dbReference>
<accession>A0ABY7BA98</accession>
<dbReference type="Pfam" id="PF03969">
    <property type="entry name" value="AFG1_ATPase"/>
    <property type="match status" value="1"/>
</dbReference>
<feature type="compositionally biased region" description="Low complexity" evidence="3">
    <location>
        <begin position="199"/>
        <end position="213"/>
    </location>
</feature>
<dbReference type="GO" id="GO:0051301">
    <property type="term" value="P:cell division"/>
    <property type="evidence" value="ECO:0007669"/>
    <property type="project" value="UniProtKB-KW"/>
</dbReference>
<feature type="region of interest" description="Disordered" evidence="3">
    <location>
        <begin position="186"/>
        <end position="245"/>
    </location>
</feature>
<keyword evidence="5" id="KW-1185">Reference proteome</keyword>
<reference evidence="4" key="1">
    <citation type="submission" date="2022-11" db="EMBL/GenBank/DDBJ databases">
        <authorList>
            <person name="Mo P."/>
        </authorList>
    </citation>
    <scope>NUCLEOTIDE SEQUENCE</scope>
    <source>
        <strain evidence="4">HUAS 11-8</strain>
    </source>
</reference>
<sequence>MGRGKTWLLDTFFAAVPGPAKKRVHFHDFFRSLHLAVRRHRDEHDAIAHAVSDLLAGCRLLCFDEFHVHDVGDAMHATHLLRDLFARGVVLVCTSNYPPSGLLPDPLFHDRFLPGIQLLETHLDVFEVAGPRDYRRSGGAGKAGFAAGMFASPGDDRHLAGLGLVPPAEAEATLVPLRSHAIAARDAPAVRQSDRHPVRPGAAAGAGRTGPARRGARGPGSRPRHRPHRQPAFPAPPGRRRPAPTVPAFARKCPHRRSGRTFFPLCAQHHGASGAPPGGPHPPRGGIVILSAARIRARTRSVLFGHRDRKAPQALRVAGR</sequence>
<dbReference type="InterPro" id="IPR027417">
    <property type="entry name" value="P-loop_NTPase"/>
</dbReference>
<keyword evidence="4" id="KW-0131">Cell cycle</keyword>
<dbReference type="InterPro" id="IPR005654">
    <property type="entry name" value="ATPase_AFG1-like"/>
</dbReference>
<evidence type="ECO:0000313" key="5">
    <source>
        <dbReference type="Proteomes" id="UP001163203"/>
    </source>
</evidence>
<evidence type="ECO:0000256" key="3">
    <source>
        <dbReference type="SAM" id="MobiDB-lite"/>
    </source>
</evidence>
<name>A0ABY7BA98_9PSEU</name>
<proteinExistence type="predicted"/>
<gene>
    <name evidence="4" type="primary">zapE</name>
    <name evidence="4" type="ORF">ORV05_16405</name>
</gene>
<dbReference type="EMBL" id="CP113836">
    <property type="protein sequence ID" value="WAL69280.1"/>
    <property type="molecule type" value="Genomic_DNA"/>
</dbReference>
<dbReference type="Gene3D" id="3.40.50.300">
    <property type="entry name" value="P-loop containing nucleotide triphosphate hydrolases"/>
    <property type="match status" value="1"/>
</dbReference>
<dbReference type="PANTHER" id="PTHR12169:SF6">
    <property type="entry name" value="AFG1-LIKE ATPASE"/>
    <property type="match status" value="1"/>
</dbReference>
<keyword evidence="2" id="KW-0067">ATP-binding</keyword>
<dbReference type="SUPFAM" id="SSF52540">
    <property type="entry name" value="P-loop containing nucleoside triphosphate hydrolases"/>
    <property type="match status" value="1"/>
</dbReference>
<keyword evidence="4" id="KW-0132">Cell division</keyword>
<evidence type="ECO:0000313" key="4">
    <source>
        <dbReference type="EMBL" id="WAL69280.1"/>
    </source>
</evidence>
<keyword evidence="1" id="KW-0547">Nucleotide-binding</keyword>
<dbReference type="Proteomes" id="UP001163203">
    <property type="component" value="Chromosome"/>
</dbReference>
<evidence type="ECO:0000256" key="1">
    <source>
        <dbReference type="ARBA" id="ARBA00022741"/>
    </source>
</evidence>
<protein>
    <submittedName>
        <fullName evidence="4">Cell division protein ZapE</fullName>
    </submittedName>
</protein>
<dbReference type="PANTHER" id="PTHR12169">
    <property type="entry name" value="ATPASE N2B"/>
    <property type="match status" value="1"/>
</dbReference>
<evidence type="ECO:0000256" key="2">
    <source>
        <dbReference type="ARBA" id="ARBA00022840"/>
    </source>
</evidence>
<organism evidence="4 5">
    <name type="scientific">Amycolatopsis cynarae</name>
    <dbReference type="NCBI Taxonomy" id="2995223"/>
    <lineage>
        <taxon>Bacteria</taxon>
        <taxon>Bacillati</taxon>
        <taxon>Actinomycetota</taxon>
        <taxon>Actinomycetes</taxon>
        <taxon>Pseudonocardiales</taxon>
        <taxon>Pseudonocardiaceae</taxon>
        <taxon>Amycolatopsis</taxon>
    </lineage>
</organism>